<dbReference type="RefSeq" id="WP_055159113.1">
    <property type="nucleotide sequence ID" value="NZ_CYZO01000022.1"/>
</dbReference>
<sequence>MNGSQQICFTDSAGKTLFSIPDNGLLCLFYGNGDRHFAVCHRLDDTHAEIDGVNYSMPDFAKRMKHNQISFAPA</sequence>
<proteinExistence type="predicted"/>
<dbReference type="Proteomes" id="UP000095787">
    <property type="component" value="Unassembled WGS sequence"/>
</dbReference>
<protein>
    <submittedName>
        <fullName evidence="1">Uncharacterized protein</fullName>
    </submittedName>
</protein>
<dbReference type="EMBL" id="CYZO01000022">
    <property type="protein sequence ID" value="CUO15753.1"/>
    <property type="molecule type" value="Genomic_DNA"/>
</dbReference>
<evidence type="ECO:0000313" key="1">
    <source>
        <dbReference type="EMBL" id="CUO15753.1"/>
    </source>
</evidence>
<reference evidence="1 2" key="1">
    <citation type="submission" date="2015-09" db="EMBL/GenBank/DDBJ databases">
        <authorList>
            <consortium name="Pathogen Informatics"/>
        </authorList>
    </citation>
    <scope>NUCLEOTIDE SEQUENCE [LARGE SCALE GENOMIC DNA]</scope>
    <source>
        <strain evidence="1 2">2789STDY5834841</strain>
    </source>
</reference>
<dbReference type="AlphaFoldDB" id="A0A174CRF5"/>
<name>A0A174CRF5_9FIRM</name>
<gene>
    <name evidence="1" type="ORF">ERS852456_01763</name>
</gene>
<accession>A0A174CRF5</accession>
<evidence type="ECO:0000313" key="2">
    <source>
        <dbReference type="Proteomes" id="UP000095787"/>
    </source>
</evidence>
<organism evidence="1 2">
    <name type="scientific">[Ruminococcus] torques</name>
    <dbReference type="NCBI Taxonomy" id="33039"/>
    <lineage>
        <taxon>Bacteria</taxon>
        <taxon>Bacillati</taxon>
        <taxon>Bacillota</taxon>
        <taxon>Clostridia</taxon>
        <taxon>Lachnospirales</taxon>
        <taxon>Lachnospiraceae</taxon>
        <taxon>Mediterraneibacter</taxon>
    </lineage>
</organism>